<comment type="caution">
    <text evidence="5">The sequence shown here is derived from an EMBL/GenBank/DDBJ whole genome shotgun (WGS) entry which is preliminary data.</text>
</comment>
<comment type="subcellular location">
    <subcellularLocation>
        <location evidence="1">Cytoplasm</location>
    </subcellularLocation>
</comment>
<evidence type="ECO:0000256" key="1">
    <source>
        <dbReference type="PIRNR" id="PIRNR007466"/>
    </source>
</evidence>
<proteinExistence type="predicted"/>
<dbReference type="GO" id="GO:0016887">
    <property type="term" value="F:ATP hydrolysis activity"/>
    <property type="evidence" value="ECO:0007669"/>
    <property type="project" value="InterPro"/>
</dbReference>
<name>A0A9D1GDJ9_9FIRM</name>
<protein>
    <recommendedName>
        <fullName evidence="1">Stage IV sporulation protein A</fullName>
        <ecNumber evidence="1">3.6.1.-</ecNumber>
    </recommendedName>
    <alternativeName>
        <fullName evidence="1">Coat morphogenetic protein SpoIVA</fullName>
    </alternativeName>
</protein>
<dbReference type="PIRSF" id="PIRSF007466">
    <property type="entry name" value="SpoIVA"/>
    <property type="match status" value="1"/>
</dbReference>
<keyword evidence="1" id="KW-0067">ATP-binding</keyword>
<dbReference type="InterPro" id="IPR046841">
    <property type="entry name" value="SpoIVA_middle"/>
</dbReference>
<dbReference type="EMBL" id="DVKQ01000095">
    <property type="protein sequence ID" value="HIT38279.1"/>
    <property type="molecule type" value="Genomic_DNA"/>
</dbReference>
<feature type="domain" description="Sporulation stage IV protein A C-terminal" evidence="4">
    <location>
        <begin position="416"/>
        <end position="491"/>
    </location>
</feature>
<dbReference type="AlphaFoldDB" id="A0A9D1GDJ9"/>
<comment type="function">
    <text evidence="1">ATPase. Has a role at an early stage in the morphogenesis of the spore coat.</text>
</comment>
<evidence type="ECO:0000259" key="2">
    <source>
        <dbReference type="Pfam" id="PF09547"/>
    </source>
</evidence>
<reference evidence="5" key="1">
    <citation type="submission" date="2020-10" db="EMBL/GenBank/DDBJ databases">
        <authorList>
            <person name="Gilroy R."/>
        </authorList>
    </citation>
    <scope>NUCLEOTIDE SEQUENCE</scope>
    <source>
        <strain evidence="5">CHK195-26880</strain>
    </source>
</reference>
<dbReference type="CDD" id="cd00882">
    <property type="entry name" value="Ras_like_GTPase"/>
    <property type="match status" value="1"/>
</dbReference>
<dbReference type="Pfam" id="PF09547">
    <property type="entry name" value="SpoIVA_ATPase"/>
    <property type="match status" value="1"/>
</dbReference>
<reference evidence="5" key="2">
    <citation type="journal article" date="2021" name="PeerJ">
        <title>Extensive microbial diversity within the chicken gut microbiome revealed by metagenomics and culture.</title>
        <authorList>
            <person name="Gilroy R."/>
            <person name="Ravi A."/>
            <person name="Getino M."/>
            <person name="Pursley I."/>
            <person name="Horton D.L."/>
            <person name="Alikhan N.F."/>
            <person name="Baker D."/>
            <person name="Gharbi K."/>
            <person name="Hall N."/>
            <person name="Watson M."/>
            <person name="Adriaenssens E.M."/>
            <person name="Foster-Nyarko E."/>
            <person name="Jarju S."/>
            <person name="Secka A."/>
            <person name="Antonio M."/>
            <person name="Oren A."/>
            <person name="Chaudhuri R.R."/>
            <person name="La Ragione R."/>
            <person name="Hildebrand F."/>
            <person name="Pallen M.J."/>
        </authorList>
    </citation>
    <scope>NUCLEOTIDE SEQUENCE</scope>
    <source>
        <strain evidence="5">CHK195-26880</strain>
    </source>
</reference>
<evidence type="ECO:0000313" key="5">
    <source>
        <dbReference type="EMBL" id="HIT38279.1"/>
    </source>
</evidence>
<dbReference type="Pfam" id="PF20438">
    <property type="entry name" value="SpoIVA_middle"/>
    <property type="match status" value="1"/>
</dbReference>
<dbReference type="GO" id="GO:0030435">
    <property type="term" value="P:sporulation resulting in formation of a cellular spore"/>
    <property type="evidence" value="ECO:0007669"/>
    <property type="project" value="UniProtKB-KW"/>
</dbReference>
<dbReference type="EC" id="3.6.1.-" evidence="1"/>
<feature type="domain" description="Stage IV sporulation protein A ATPase" evidence="2">
    <location>
        <begin position="1"/>
        <end position="236"/>
    </location>
</feature>
<comment type="catalytic activity">
    <reaction evidence="1">
        <text>ATP + H2O = ADP + phosphate + H(+)</text>
        <dbReference type="Rhea" id="RHEA:13065"/>
        <dbReference type="ChEBI" id="CHEBI:15377"/>
        <dbReference type="ChEBI" id="CHEBI:15378"/>
        <dbReference type="ChEBI" id="CHEBI:30616"/>
        <dbReference type="ChEBI" id="CHEBI:43474"/>
        <dbReference type="ChEBI" id="CHEBI:456216"/>
    </reaction>
</comment>
<organism evidence="5 6">
    <name type="scientific">Candidatus Onthousia faecipullorum</name>
    <dbReference type="NCBI Taxonomy" id="2840887"/>
    <lineage>
        <taxon>Bacteria</taxon>
        <taxon>Bacillati</taxon>
        <taxon>Bacillota</taxon>
        <taxon>Bacilli</taxon>
        <taxon>Candidatus Onthousia</taxon>
    </lineage>
</organism>
<dbReference type="Gene3D" id="3.40.50.300">
    <property type="entry name" value="P-loop containing nucleotide triphosphate hydrolases"/>
    <property type="match status" value="1"/>
</dbReference>
<dbReference type="Proteomes" id="UP000886833">
    <property type="component" value="Unassembled WGS sequence"/>
</dbReference>
<dbReference type="GO" id="GO:0005524">
    <property type="term" value="F:ATP binding"/>
    <property type="evidence" value="ECO:0007669"/>
    <property type="project" value="UniProtKB-KW"/>
</dbReference>
<dbReference type="InterPro" id="IPR027417">
    <property type="entry name" value="P-loop_NTPase"/>
</dbReference>
<dbReference type="NCBIfam" id="TIGR02836">
    <property type="entry name" value="spore_IV_A"/>
    <property type="match status" value="1"/>
</dbReference>
<accession>A0A9D1GDJ9</accession>
<evidence type="ECO:0000259" key="3">
    <source>
        <dbReference type="Pfam" id="PF20438"/>
    </source>
</evidence>
<dbReference type="GO" id="GO:0005737">
    <property type="term" value="C:cytoplasm"/>
    <property type="evidence" value="ECO:0007669"/>
    <property type="project" value="UniProtKB-SubCell"/>
</dbReference>
<dbReference type="InterPro" id="IPR046840">
    <property type="entry name" value="SpoIVA_C"/>
</dbReference>
<evidence type="ECO:0000313" key="6">
    <source>
        <dbReference type="Proteomes" id="UP000886833"/>
    </source>
</evidence>
<evidence type="ECO:0000259" key="4">
    <source>
        <dbReference type="Pfam" id="PF20439"/>
    </source>
</evidence>
<keyword evidence="1" id="KW-0547">Nucleotide-binding</keyword>
<sequence length="491" mass="55451">MEKTEIIKNIALRSGGDIYLGVVGAVRTGKSTFIKRMVETLVVPYIEDEYEKKRTLDEIPQSAQGKTIMTTEPKFIPNQAAKVNIDDFSCNIRLVDCVGYVIPNAKGASDDNGPRMVKTPWYDEEIPFVEAAEVGTEKVIKDHSTIGIVVTTDGSIGEFNRSDYLEAEERVIEELKAIGKPFIVILNTTHPTLPETERLAESIKETHNVPVLPINVDQMNEREMISILREALYEFPVLEVKVNMPEWIAILNANNPIKCKYIDVIRECVMEVDKLRDIEKITEHFRSNDVIEKAYLSDVNPSTGIVTINLEAPSSLYSEVLRDIIKIDVTSKAGLLSLFQDYEEARREYDQIKYALKMVKQTGYGVATPTLSDMKLDTPEIIKQGPRYGVKLKAVAPSIHMIRVDVNSTFEPIIGSEVQSKELIDYLMRDYENNPSEIWKSEIFGRSLDNIVQEGIQAKINSMPDNIRYKLQQTLTKVVNKGSNNMIAIVL</sequence>
<gene>
    <name evidence="5" type="primary">spoIVA</name>
    <name evidence="5" type="ORF">IAB59_07385</name>
</gene>
<dbReference type="SUPFAM" id="SSF52540">
    <property type="entry name" value="P-loop containing nucleoside triphosphate hydrolases"/>
    <property type="match status" value="1"/>
</dbReference>
<dbReference type="InterPro" id="IPR046842">
    <property type="entry name" value="SpoIVA_ATPase"/>
</dbReference>
<keyword evidence="1" id="KW-0963">Cytoplasm</keyword>
<dbReference type="InterPro" id="IPR014201">
    <property type="entry name" value="Spore_IV_A"/>
</dbReference>
<keyword evidence="1" id="KW-0749">Sporulation</keyword>
<dbReference type="Pfam" id="PF20439">
    <property type="entry name" value="SpoIVA_C"/>
    <property type="match status" value="1"/>
</dbReference>
<feature type="domain" description="Stage IV sporulation protein A middle" evidence="3">
    <location>
        <begin position="237"/>
        <end position="415"/>
    </location>
</feature>
<keyword evidence="1" id="KW-0378">Hydrolase</keyword>